<protein>
    <submittedName>
        <fullName evidence="4">Uncharacterized protein</fullName>
    </submittedName>
</protein>
<dbReference type="GO" id="GO:0003950">
    <property type="term" value="F:NAD+ poly-ADP-ribosyltransferase activity"/>
    <property type="evidence" value="ECO:0007669"/>
    <property type="project" value="TreeGrafter"/>
</dbReference>
<name>A0A9X0CG63_9CNID</name>
<keyword evidence="1" id="KW-0862">Zinc</keyword>
<feature type="domain" description="C3H1-type" evidence="2">
    <location>
        <begin position="262"/>
        <end position="289"/>
    </location>
</feature>
<evidence type="ECO:0000313" key="4">
    <source>
        <dbReference type="EMBL" id="KAJ7337328.1"/>
    </source>
</evidence>
<comment type="caution">
    <text evidence="4">The sequence shown here is derived from an EMBL/GenBank/DDBJ whole genome shotgun (WGS) entry which is preliminary data.</text>
</comment>
<dbReference type="PROSITE" id="PS50103">
    <property type="entry name" value="ZF_C3H1"/>
    <property type="match status" value="2"/>
</dbReference>
<dbReference type="PANTHER" id="PTHR45740">
    <property type="entry name" value="POLY [ADP-RIBOSE] POLYMERASE"/>
    <property type="match status" value="1"/>
</dbReference>
<dbReference type="EMBL" id="MU827781">
    <property type="protein sequence ID" value="KAJ7337328.1"/>
    <property type="molecule type" value="Genomic_DNA"/>
</dbReference>
<proteinExistence type="predicted"/>
<keyword evidence="1" id="KW-0863">Zinc-finger</keyword>
<evidence type="ECO:0000259" key="3">
    <source>
        <dbReference type="PROSITE" id="PS50918"/>
    </source>
</evidence>
<dbReference type="OrthoDB" id="5964163at2759"/>
<feature type="domain" description="WWE" evidence="3">
    <location>
        <begin position="379"/>
        <end position="436"/>
    </location>
</feature>
<accession>A0A9X0CG63</accession>
<dbReference type="PANTHER" id="PTHR45740:SF2">
    <property type="entry name" value="POLY [ADP-RIBOSE] POLYMERASE"/>
    <property type="match status" value="1"/>
</dbReference>
<keyword evidence="5" id="KW-1185">Reference proteome</keyword>
<evidence type="ECO:0000313" key="5">
    <source>
        <dbReference type="Proteomes" id="UP001163046"/>
    </source>
</evidence>
<sequence>MPPGATASKVSNQRVSVPPKAADVTSYEPSERKVFECLCKEYDCSVAFSVIAKRTDLFSKEFKDIEAWFRKKTGSFLIREDERGVILQVDAFSAKARLCFSYNNAYYGTCKKDNCSYLHVCRDYVTDTCSDGATCPRNHKFHNPRDNALLSRINLDQLTDRQLRKLVLSSTPHVCVEYNDGICDRGDYCSRIHMCSDHLKKCYGERSTCDLDHEPAMTTEHTRTVLERYHLSHLNSDVVKRIILVYDDSTKSKETGHVHQDKPDASICSEFLLGKCKKGSKCSGHHCSLPFHWQYKVPDVGKWKSFSENDNEKLEKLYCDETLEECTATGFQISFESEGFLLLDREGYDVNFLLDNKLMIVQKDFEVIAQIRRLSTESHVTNPGNTVATAWTWYWKDENGTWRQYDVDQLVRLKQVLYPVLLLGSVRYMSLERDAL</sequence>
<feature type="zinc finger region" description="C3H1-type" evidence="1">
    <location>
        <begin position="93"/>
        <end position="122"/>
    </location>
</feature>
<feature type="domain" description="C3H1-type" evidence="2">
    <location>
        <begin position="93"/>
        <end position="122"/>
    </location>
</feature>
<keyword evidence="1" id="KW-0479">Metal-binding</keyword>
<evidence type="ECO:0000256" key="1">
    <source>
        <dbReference type="PROSITE-ProRule" id="PRU00723"/>
    </source>
</evidence>
<feature type="zinc finger region" description="C3H1-type" evidence="1">
    <location>
        <begin position="262"/>
        <end position="289"/>
    </location>
</feature>
<organism evidence="4 5">
    <name type="scientific">Desmophyllum pertusum</name>
    <dbReference type="NCBI Taxonomy" id="174260"/>
    <lineage>
        <taxon>Eukaryota</taxon>
        <taxon>Metazoa</taxon>
        <taxon>Cnidaria</taxon>
        <taxon>Anthozoa</taxon>
        <taxon>Hexacorallia</taxon>
        <taxon>Scleractinia</taxon>
        <taxon>Caryophylliina</taxon>
        <taxon>Caryophylliidae</taxon>
        <taxon>Desmophyllum</taxon>
    </lineage>
</organism>
<dbReference type="GO" id="GO:0005634">
    <property type="term" value="C:nucleus"/>
    <property type="evidence" value="ECO:0007669"/>
    <property type="project" value="TreeGrafter"/>
</dbReference>
<reference evidence="4" key="1">
    <citation type="submission" date="2023-01" db="EMBL/GenBank/DDBJ databases">
        <title>Genome assembly of the deep-sea coral Lophelia pertusa.</title>
        <authorList>
            <person name="Herrera S."/>
            <person name="Cordes E."/>
        </authorList>
    </citation>
    <scope>NUCLEOTIDE SEQUENCE</scope>
    <source>
        <strain evidence="4">USNM1676648</strain>
        <tissue evidence="4">Polyp</tissue>
    </source>
</reference>
<gene>
    <name evidence="4" type="ORF">OS493_010190</name>
</gene>
<dbReference type="GO" id="GO:0008270">
    <property type="term" value="F:zinc ion binding"/>
    <property type="evidence" value="ECO:0007669"/>
    <property type="project" value="UniProtKB-KW"/>
</dbReference>
<dbReference type="InterPro" id="IPR051712">
    <property type="entry name" value="ARTD-AVP"/>
</dbReference>
<dbReference type="SMART" id="SM00356">
    <property type="entry name" value="ZnF_C3H1"/>
    <property type="match status" value="3"/>
</dbReference>
<dbReference type="Proteomes" id="UP001163046">
    <property type="component" value="Unassembled WGS sequence"/>
</dbReference>
<dbReference type="AlphaFoldDB" id="A0A9X0CG63"/>
<dbReference type="PROSITE" id="PS50918">
    <property type="entry name" value="WWE"/>
    <property type="match status" value="1"/>
</dbReference>
<dbReference type="GO" id="GO:1990404">
    <property type="term" value="F:NAD+-protein mono-ADP-ribosyltransferase activity"/>
    <property type="evidence" value="ECO:0007669"/>
    <property type="project" value="TreeGrafter"/>
</dbReference>
<dbReference type="InterPro" id="IPR000571">
    <property type="entry name" value="Znf_CCCH"/>
</dbReference>
<evidence type="ECO:0000259" key="2">
    <source>
        <dbReference type="PROSITE" id="PS50103"/>
    </source>
</evidence>
<dbReference type="InterPro" id="IPR004170">
    <property type="entry name" value="WWE_dom"/>
</dbReference>